<dbReference type="InterPro" id="IPR008242">
    <property type="entry name" value="Chor_mutase/pphenate_deHydtase"/>
</dbReference>
<evidence type="ECO:0000313" key="24">
    <source>
        <dbReference type="Proteomes" id="UP000029452"/>
    </source>
</evidence>
<comment type="pathway">
    <text evidence="5">Metabolic intermediate biosynthesis; prephenate biosynthesis; prephenate from chorismate: step 1/1.</text>
</comment>
<sequence>MLFLHTGVKCMIDIKKLREGIDRVDGEIIALLKKRADLAKQVGAYKVAHSLPFHVVAREREILDRILEQDTAPFPKEALRHIYREILSACLSLEEPVAISYLGPPATYTHQAAIKHFGNSLRFLPAPTIREVFRFVESKDALYGVVPIENSTEGMVNYTLDTLVETDLKVVGEIVLPIHHCLLTKSSSLSSIKTVFAHPQSQAQCRSFLSTHLPNIPLVETSSNTRAVELCLEDESGAAIAGEMAADIYNIPILRRHIEDYPDNQTRFLVIGTIEPGKTRKDQTSIMISIIDRVGALSSILDMIAKQGINVTRLESRPSRKKAWDYIFFIDIEGHQEDQSIRELLKKLQNLCPYVKILGSYPVPDRKNIVGPSHT</sequence>
<dbReference type="GO" id="GO:0005737">
    <property type="term" value="C:cytoplasm"/>
    <property type="evidence" value="ECO:0007669"/>
    <property type="project" value="UniProtKB-SubCell"/>
</dbReference>
<evidence type="ECO:0000256" key="11">
    <source>
        <dbReference type="ARBA" id="ARBA00023141"/>
    </source>
</evidence>
<evidence type="ECO:0000256" key="18">
    <source>
        <dbReference type="ARBA" id="ARBA00047848"/>
    </source>
</evidence>
<dbReference type="Gene3D" id="3.30.70.260">
    <property type="match status" value="1"/>
</dbReference>
<dbReference type="Pfam" id="PF00800">
    <property type="entry name" value="PDT"/>
    <property type="match status" value="1"/>
</dbReference>
<evidence type="ECO:0000256" key="2">
    <source>
        <dbReference type="ARBA" id="ARBA00002364"/>
    </source>
</evidence>
<dbReference type="InterPro" id="IPR036979">
    <property type="entry name" value="CM_dom_sf"/>
</dbReference>
<evidence type="ECO:0000256" key="12">
    <source>
        <dbReference type="ARBA" id="ARBA00023222"/>
    </source>
</evidence>
<evidence type="ECO:0000256" key="17">
    <source>
        <dbReference type="ARBA" id="ARBA00031520"/>
    </source>
</evidence>
<evidence type="ECO:0000256" key="1">
    <source>
        <dbReference type="ARBA" id="ARBA00000824"/>
    </source>
</evidence>
<feature type="site" description="Essential for prephenate dehydratase activity" evidence="19">
    <location>
        <position position="266"/>
    </location>
</feature>
<dbReference type="InterPro" id="IPR002912">
    <property type="entry name" value="ACT_dom"/>
</dbReference>
<dbReference type="PROSITE" id="PS51171">
    <property type="entry name" value="PREPHENATE_DEHYDR_3"/>
    <property type="match status" value="1"/>
</dbReference>
<dbReference type="InterPro" id="IPR001086">
    <property type="entry name" value="Preph_deHydtase"/>
</dbReference>
<dbReference type="GO" id="GO:0046417">
    <property type="term" value="P:chorismate metabolic process"/>
    <property type="evidence" value="ECO:0007669"/>
    <property type="project" value="InterPro"/>
</dbReference>
<comment type="caution">
    <text evidence="23">The sequence shown here is derived from an EMBL/GenBank/DDBJ whole genome shotgun (WGS) entry which is preliminary data.</text>
</comment>
<dbReference type="EC" id="4.2.1.51" evidence="7"/>
<dbReference type="SMART" id="SM00830">
    <property type="entry name" value="CM_2"/>
    <property type="match status" value="1"/>
</dbReference>
<keyword evidence="12" id="KW-0584">Phenylalanine biosynthesis</keyword>
<comment type="catalytic activity">
    <reaction evidence="1">
        <text>chorismate = prephenate</text>
        <dbReference type="Rhea" id="RHEA:13897"/>
        <dbReference type="ChEBI" id="CHEBI:29748"/>
        <dbReference type="ChEBI" id="CHEBI:29934"/>
        <dbReference type="EC" id="5.4.99.5"/>
    </reaction>
</comment>
<evidence type="ECO:0000256" key="8">
    <source>
        <dbReference type="ARBA" id="ARBA00014401"/>
    </source>
</evidence>
<organism evidence="23 24">
    <name type="scientific">Leptospirillum ferriphilum</name>
    <dbReference type="NCBI Taxonomy" id="178606"/>
    <lineage>
        <taxon>Bacteria</taxon>
        <taxon>Pseudomonadati</taxon>
        <taxon>Nitrospirota</taxon>
        <taxon>Nitrospiria</taxon>
        <taxon>Nitrospirales</taxon>
        <taxon>Nitrospiraceae</taxon>
        <taxon>Leptospirillum</taxon>
    </lineage>
</organism>
<evidence type="ECO:0000259" key="22">
    <source>
        <dbReference type="PROSITE" id="PS51671"/>
    </source>
</evidence>
<evidence type="ECO:0000313" key="23">
    <source>
        <dbReference type="EMBL" id="KGA92969.1"/>
    </source>
</evidence>
<evidence type="ECO:0000256" key="16">
    <source>
        <dbReference type="ARBA" id="ARBA00031175"/>
    </source>
</evidence>
<keyword evidence="15" id="KW-0511">Multifunctional enzyme</keyword>
<comment type="subcellular location">
    <subcellularLocation>
        <location evidence="3">Cytoplasm</location>
    </subcellularLocation>
</comment>
<evidence type="ECO:0000256" key="4">
    <source>
        <dbReference type="ARBA" id="ARBA00004741"/>
    </source>
</evidence>
<keyword evidence="13 23" id="KW-0413">Isomerase</keyword>
<reference evidence="23 24" key="1">
    <citation type="submission" date="2014-06" db="EMBL/GenBank/DDBJ databases">
        <title>Draft genome sequence of iron oxidizing acidophile Leptospirillum ferriphilum DSM14647.</title>
        <authorList>
            <person name="Cardenas J.P."/>
            <person name="Lazcano M."/>
            <person name="Ossandon F.J."/>
            <person name="Corbett M."/>
            <person name="Holmes D.S."/>
            <person name="Watkin E."/>
        </authorList>
    </citation>
    <scope>NUCLEOTIDE SEQUENCE [LARGE SCALE GENOMIC DNA]</scope>
    <source>
        <strain evidence="23 24">DSM 14647</strain>
    </source>
</reference>
<dbReference type="InterPro" id="IPR018528">
    <property type="entry name" value="Preph_deHydtase_CS"/>
</dbReference>
<dbReference type="FunFam" id="3.40.190.10:FF:000034">
    <property type="entry name" value="Chorismate mutase/prephenate dehydratase"/>
    <property type="match status" value="1"/>
</dbReference>
<keyword evidence="11" id="KW-0057">Aromatic amino acid biosynthesis</keyword>
<dbReference type="SUPFAM" id="SSF48600">
    <property type="entry name" value="Chorismate mutase II"/>
    <property type="match status" value="1"/>
</dbReference>
<evidence type="ECO:0000256" key="6">
    <source>
        <dbReference type="ARBA" id="ARBA00012404"/>
    </source>
</evidence>
<comment type="pathway">
    <text evidence="4">Amino-acid biosynthesis; L-phenylalanine biosynthesis; phenylpyruvate from prephenate: step 1/1.</text>
</comment>
<evidence type="ECO:0000256" key="9">
    <source>
        <dbReference type="ARBA" id="ARBA00022490"/>
    </source>
</evidence>
<dbReference type="PROSITE" id="PS51168">
    <property type="entry name" value="CHORISMATE_MUT_2"/>
    <property type="match status" value="1"/>
</dbReference>
<dbReference type="UniPathway" id="UPA00120">
    <property type="reaction ID" value="UER00203"/>
</dbReference>
<evidence type="ECO:0000256" key="14">
    <source>
        <dbReference type="ARBA" id="ARBA00023239"/>
    </source>
</evidence>
<dbReference type="EMBL" id="JPGK01000009">
    <property type="protein sequence ID" value="KGA92969.1"/>
    <property type="molecule type" value="Genomic_DNA"/>
</dbReference>
<dbReference type="PATRIC" id="fig|178606.4.peg.2166"/>
<dbReference type="Pfam" id="PF01842">
    <property type="entry name" value="ACT"/>
    <property type="match status" value="1"/>
</dbReference>
<name>A0A094X333_9BACT</name>
<evidence type="ECO:0000256" key="7">
    <source>
        <dbReference type="ARBA" id="ARBA00013147"/>
    </source>
</evidence>
<dbReference type="FunFam" id="3.40.190.10:FF:000029">
    <property type="entry name" value="Chorismate mutase/Prephenate dehydratase"/>
    <property type="match status" value="1"/>
</dbReference>
<dbReference type="Pfam" id="PF01817">
    <property type="entry name" value="CM_2"/>
    <property type="match status" value="1"/>
</dbReference>
<keyword evidence="14 23" id="KW-0456">Lyase</keyword>
<keyword evidence="10" id="KW-0028">Amino-acid biosynthesis</keyword>
<dbReference type="UniPathway" id="UPA00121">
    <property type="reaction ID" value="UER00345"/>
</dbReference>
<evidence type="ECO:0000259" key="20">
    <source>
        <dbReference type="PROSITE" id="PS51168"/>
    </source>
</evidence>
<dbReference type="GO" id="GO:0004106">
    <property type="term" value="F:chorismate mutase activity"/>
    <property type="evidence" value="ECO:0007669"/>
    <property type="project" value="UniProtKB-EC"/>
</dbReference>
<protein>
    <recommendedName>
        <fullName evidence="8">Bifunctional chorismate mutase/prephenate dehydratase</fullName>
        <ecNumber evidence="7">4.2.1.51</ecNumber>
        <ecNumber evidence="6">5.4.99.5</ecNumber>
    </recommendedName>
    <alternativeName>
        <fullName evidence="17">Chorismate mutase-prephenate dehydratase</fullName>
    </alternativeName>
    <alternativeName>
        <fullName evidence="16">p-protein</fullName>
    </alternativeName>
</protein>
<feature type="domain" description="Chorismate mutase" evidence="20">
    <location>
        <begin position="8"/>
        <end position="98"/>
    </location>
</feature>
<dbReference type="InterPro" id="IPR002701">
    <property type="entry name" value="CM_II_prokaryot"/>
</dbReference>
<dbReference type="EC" id="5.4.99.5" evidence="6"/>
<dbReference type="NCBIfam" id="NF008865">
    <property type="entry name" value="PRK11898.1"/>
    <property type="match status" value="1"/>
</dbReference>
<evidence type="ECO:0000256" key="5">
    <source>
        <dbReference type="ARBA" id="ARBA00004817"/>
    </source>
</evidence>
<dbReference type="CDD" id="cd13630">
    <property type="entry name" value="PBP2_PDT_1"/>
    <property type="match status" value="1"/>
</dbReference>
<gene>
    <name evidence="23" type="ORF">LptCag_0829</name>
</gene>
<dbReference type="SUPFAM" id="SSF53850">
    <property type="entry name" value="Periplasmic binding protein-like II"/>
    <property type="match status" value="1"/>
</dbReference>
<dbReference type="Proteomes" id="UP000029452">
    <property type="component" value="Unassembled WGS sequence"/>
</dbReference>
<keyword evidence="9" id="KW-0963">Cytoplasm</keyword>
<dbReference type="PROSITE" id="PS00857">
    <property type="entry name" value="PREPHENATE_DEHYDR_1"/>
    <property type="match status" value="1"/>
</dbReference>
<dbReference type="Gene3D" id="3.40.190.10">
    <property type="entry name" value="Periplasmic binding protein-like II"/>
    <property type="match status" value="2"/>
</dbReference>
<dbReference type="CDD" id="cd04905">
    <property type="entry name" value="ACT_CM-PDT"/>
    <property type="match status" value="1"/>
</dbReference>
<comment type="catalytic activity">
    <reaction evidence="18">
        <text>prephenate + H(+) = 3-phenylpyruvate + CO2 + H2O</text>
        <dbReference type="Rhea" id="RHEA:21648"/>
        <dbReference type="ChEBI" id="CHEBI:15377"/>
        <dbReference type="ChEBI" id="CHEBI:15378"/>
        <dbReference type="ChEBI" id="CHEBI:16526"/>
        <dbReference type="ChEBI" id="CHEBI:18005"/>
        <dbReference type="ChEBI" id="CHEBI:29934"/>
        <dbReference type="EC" id="4.2.1.51"/>
    </reaction>
</comment>
<feature type="domain" description="Prephenate dehydratase" evidence="21">
    <location>
        <begin position="98"/>
        <end position="273"/>
    </location>
</feature>
<dbReference type="FunFam" id="3.30.70.260:FF:000012">
    <property type="entry name" value="Prephenate dehydratase"/>
    <property type="match status" value="1"/>
</dbReference>
<evidence type="ECO:0000256" key="13">
    <source>
        <dbReference type="ARBA" id="ARBA00023235"/>
    </source>
</evidence>
<dbReference type="InterPro" id="IPR045865">
    <property type="entry name" value="ACT-like_dom_sf"/>
</dbReference>
<evidence type="ECO:0000256" key="3">
    <source>
        <dbReference type="ARBA" id="ARBA00004496"/>
    </source>
</evidence>
<accession>A0A094X333</accession>
<dbReference type="PIRSF" id="PIRSF001500">
    <property type="entry name" value="Chor_mut_pdt_Ppr"/>
    <property type="match status" value="1"/>
</dbReference>
<dbReference type="SUPFAM" id="SSF55021">
    <property type="entry name" value="ACT-like"/>
    <property type="match status" value="1"/>
</dbReference>
<dbReference type="GO" id="GO:0004664">
    <property type="term" value="F:prephenate dehydratase activity"/>
    <property type="evidence" value="ECO:0007669"/>
    <property type="project" value="UniProtKB-EC"/>
</dbReference>
<evidence type="ECO:0000259" key="21">
    <source>
        <dbReference type="PROSITE" id="PS51171"/>
    </source>
</evidence>
<dbReference type="AlphaFoldDB" id="A0A094X333"/>
<proteinExistence type="predicted"/>
<evidence type="ECO:0000256" key="15">
    <source>
        <dbReference type="ARBA" id="ARBA00023268"/>
    </source>
</evidence>
<evidence type="ECO:0000256" key="19">
    <source>
        <dbReference type="PIRSR" id="PIRSR001500-2"/>
    </source>
</evidence>
<dbReference type="PROSITE" id="PS51671">
    <property type="entry name" value="ACT"/>
    <property type="match status" value="1"/>
</dbReference>
<dbReference type="PROSITE" id="PS00858">
    <property type="entry name" value="PREPHENATE_DEHYDR_2"/>
    <property type="match status" value="1"/>
</dbReference>
<comment type="function">
    <text evidence="2">Catalyzes the Claisen rearrangement of chorismate to prephenate and the decarboxylation/dehydration of prephenate to phenylpyruvate.</text>
</comment>
<evidence type="ECO:0000256" key="10">
    <source>
        <dbReference type="ARBA" id="ARBA00022605"/>
    </source>
</evidence>
<dbReference type="PANTHER" id="PTHR21022">
    <property type="entry name" value="PREPHENATE DEHYDRATASE P PROTEIN"/>
    <property type="match status" value="1"/>
</dbReference>
<feature type="domain" description="ACT" evidence="22">
    <location>
        <begin position="285"/>
        <end position="362"/>
    </location>
</feature>
<dbReference type="InterPro" id="IPR036263">
    <property type="entry name" value="Chorismate_II_sf"/>
</dbReference>
<dbReference type="Gene3D" id="1.20.59.10">
    <property type="entry name" value="Chorismate mutase"/>
    <property type="match status" value="1"/>
</dbReference>
<dbReference type="GO" id="GO:0009094">
    <property type="term" value="P:L-phenylalanine biosynthetic process"/>
    <property type="evidence" value="ECO:0007669"/>
    <property type="project" value="UniProtKB-UniPathway"/>
</dbReference>
<dbReference type="PANTHER" id="PTHR21022:SF19">
    <property type="entry name" value="PREPHENATE DEHYDRATASE-RELATED"/>
    <property type="match status" value="1"/>
</dbReference>